<keyword evidence="1" id="KW-0472">Membrane</keyword>
<protein>
    <recommendedName>
        <fullName evidence="4">Holin</fullName>
    </recommendedName>
</protein>
<name>V6Q4D1_9ENTE</name>
<keyword evidence="1" id="KW-0812">Transmembrane</keyword>
<feature type="transmembrane region" description="Helical" evidence="1">
    <location>
        <begin position="37"/>
        <end position="55"/>
    </location>
</feature>
<dbReference type="PATRIC" id="fig|1408226.3.peg.932"/>
<evidence type="ECO:0000256" key="1">
    <source>
        <dbReference type="SAM" id="Phobius"/>
    </source>
</evidence>
<evidence type="ECO:0000313" key="3">
    <source>
        <dbReference type="Proteomes" id="UP000018126"/>
    </source>
</evidence>
<organism evidence="2 3">
    <name type="scientific">Vagococcus lutrae LBD1</name>
    <dbReference type="NCBI Taxonomy" id="1408226"/>
    <lineage>
        <taxon>Bacteria</taxon>
        <taxon>Bacillati</taxon>
        <taxon>Bacillota</taxon>
        <taxon>Bacilli</taxon>
        <taxon>Lactobacillales</taxon>
        <taxon>Enterococcaceae</taxon>
        <taxon>Vagococcus</taxon>
    </lineage>
</organism>
<accession>V6Q4D1</accession>
<feature type="transmembrane region" description="Helical" evidence="1">
    <location>
        <begin position="61"/>
        <end position="82"/>
    </location>
</feature>
<dbReference type="AlphaFoldDB" id="V6Q4D1"/>
<dbReference type="STRING" id="1408226.T233_00959"/>
<evidence type="ECO:0000313" key="2">
    <source>
        <dbReference type="EMBL" id="EST90061.1"/>
    </source>
</evidence>
<sequence>MKKLRYTQYNGVKTEGGYIVKKQWISVWQDFVGVNDLIKAFILASIPTLLGYFLANDTNTTQQLFFGLAGAVIGFLLNTFLIKPKRIVIIGEKQEDSL</sequence>
<dbReference type="Proteomes" id="UP000018126">
    <property type="component" value="Unassembled WGS sequence"/>
</dbReference>
<evidence type="ECO:0008006" key="4">
    <source>
        <dbReference type="Google" id="ProtNLM"/>
    </source>
</evidence>
<proteinExistence type="predicted"/>
<reference evidence="2 3" key="1">
    <citation type="journal article" date="2013" name="Genome Announc.">
        <title>High-Quality Draft Genome Sequence of Vagococcus lutrae Strain LBD1, Isolated from the Largemouth Bass Micropterus salmoides.</title>
        <authorList>
            <person name="Lebreton F."/>
            <person name="Valentino M.D."/>
            <person name="Duncan L.B."/>
            <person name="Zeng Q."/>
            <person name="Manson McGuire A."/>
            <person name="Earl A.M."/>
            <person name="Gilmore M.S."/>
        </authorList>
    </citation>
    <scope>NUCLEOTIDE SEQUENCE [LARGE SCALE GENOMIC DNA]</scope>
    <source>
        <strain evidence="2 3">LBD1</strain>
    </source>
</reference>
<keyword evidence="1" id="KW-1133">Transmembrane helix</keyword>
<gene>
    <name evidence="2" type="ORF">T233_00959</name>
</gene>
<dbReference type="EMBL" id="AYSH01000011">
    <property type="protein sequence ID" value="EST90061.1"/>
    <property type="molecule type" value="Genomic_DNA"/>
</dbReference>
<dbReference type="eggNOG" id="ENOG50336Z8">
    <property type="taxonomic scope" value="Bacteria"/>
</dbReference>
<keyword evidence="3" id="KW-1185">Reference proteome</keyword>
<comment type="caution">
    <text evidence="2">The sequence shown here is derived from an EMBL/GenBank/DDBJ whole genome shotgun (WGS) entry which is preliminary data.</text>
</comment>